<evidence type="ECO:0000259" key="4">
    <source>
        <dbReference type="PROSITE" id="PS50994"/>
    </source>
</evidence>
<feature type="region of interest" description="Disordered" evidence="3">
    <location>
        <begin position="330"/>
        <end position="379"/>
    </location>
</feature>
<dbReference type="AlphaFoldDB" id="A0A6L2MZD4"/>
<keyword evidence="1" id="KW-0479">Metal-binding</keyword>
<dbReference type="Gene3D" id="3.30.420.10">
    <property type="entry name" value="Ribonuclease H-like superfamily/Ribonuclease H"/>
    <property type="match status" value="1"/>
</dbReference>
<dbReference type="InterPro" id="IPR013103">
    <property type="entry name" value="RVT_2"/>
</dbReference>
<name>A0A6L2MZD4_TANCI</name>
<dbReference type="InterPro" id="IPR001584">
    <property type="entry name" value="Integrase_cat-core"/>
</dbReference>
<dbReference type="PANTHER" id="PTHR42648">
    <property type="entry name" value="TRANSPOSASE, PUTATIVE-RELATED"/>
    <property type="match status" value="1"/>
</dbReference>
<evidence type="ECO:0000256" key="1">
    <source>
        <dbReference type="ARBA" id="ARBA00022723"/>
    </source>
</evidence>
<dbReference type="GO" id="GO:0015074">
    <property type="term" value="P:DNA integration"/>
    <property type="evidence" value="ECO:0007669"/>
    <property type="project" value="InterPro"/>
</dbReference>
<feature type="compositionally biased region" description="Basic and acidic residues" evidence="3">
    <location>
        <begin position="340"/>
        <end position="349"/>
    </location>
</feature>
<evidence type="ECO:0000256" key="3">
    <source>
        <dbReference type="SAM" id="MobiDB-lite"/>
    </source>
</evidence>
<dbReference type="Pfam" id="PF07727">
    <property type="entry name" value="RVT_2"/>
    <property type="match status" value="1"/>
</dbReference>
<reference evidence="5" key="1">
    <citation type="journal article" date="2019" name="Sci. Rep.">
        <title>Draft genome of Tanacetum cinerariifolium, the natural source of mosquito coil.</title>
        <authorList>
            <person name="Yamashiro T."/>
            <person name="Shiraishi A."/>
            <person name="Satake H."/>
            <person name="Nakayama K."/>
        </authorList>
    </citation>
    <scope>NUCLEOTIDE SEQUENCE</scope>
</reference>
<keyword evidence="2" id="KW-0378">Hydrolase</keyword>
<evidence type="ECO:0000313" key="5">
    <source>
        <dbReference type="EMBL" id="GEU78242.1"/>
    </source>
</evidence>
<dbReference type="EMBL" id="BKCJ010007633">
    <property type="protein sequence ID" value="GEU78242.1"/>
    <property type="molecule type" value="Genomic_DNA"/>
</dbReference>
<dbReference type="InterPro" id="IPR012337">
    <property type="entry name" value="RNaseH-like_sf"/>
</dbReference>
<dbReference type="PANTHER" id="PTHR42648:SF32">
    <property type="entry name" value="RIBONUCLEASE H-LIKE DOMAIN, GAG-PRE-INTEGRASE DOMAIN PROTEIN-RELATED"/>
    <property type="match status" value="1"/>
</dbReference>
<dbReference type="GO" id="GO:0003676">
    <property type="term" value="F:nucleic acid binding"/>
    <property type="evidence" value="ECO:0007669"/>
    <property type="project" value="InterPro"/>
</dbReference>
<gene>
    <name evidence="5" type="ORF">Tci_050220</name>
</gene>
<comment type="caution">
    <text evidence="5">The sequence shown here is derived from an EMBL/GenBank/DDBJ whole genome shotgun (WGS) entry which is preliminary data.</text>
</comment>
<organism evidence="5">
    <name type="scientific">Tanacetum cinerariifolium</name>
    <name type="common">Dalmatian daisy</name>
    <name type="synonym">Chrysanthemum cinerariifolium</name>
    <dbReference type="NCBI Taxonomy" id="118510"/>
    <lineage>
        <taxon>Eukaryota</taxon>
        <taxon>Viridiplantae</taxon>
        <taxon>Streptophyta</taxon>
        <taxon>Embryophyta</taxon>
        <taxon>Tracheophyta</taxon>
        <taxon>Spermatophyta</taxon>
        <taxon>Magnoliopsida</taxon>
        <taxon>eudicotyledons</taxon>
        <taxon>Gunneridae</taxon>
        <taxon>Pentapetalae</taxon>
        <taxon>asterids</taxon>
        <taxon>campanulids</taxon>
        <taxon>Asterales</taxon>
        <taxon>Asteraceae</taxon>
        <taxon>Asteroideae</taxon>
        <taxon>Anthemideae</taxon>
        <taxon>Anthemidinae</taxon>
        <taxon>Tanacetum</taxon>
    </lineage>
</organism>
<dbReference type="InterPro" id="IPR057670">
    <property type="entry name" value="SH3_retrovirus"/>
</dbReference>
<dbReference type="SUPFAM" id="SSF53098">
    <property type="entry name" value="Ribonuclease H-like"/>
    <property type="match status" value="1"/>
</dbReference>
<sequence>MSPETMVHQCPLKDLIMLMQIQVNFKLTDESHVLLNVPRKDNMYSVDLNNVVPQGDDFSRLSWVFFLATKDETSEILKTFITRIESLIDLRVKVIRCDNGTEFMNRVMNQFCEIKGIKREFSVTRTPHQNRVEERNNRTLIEAVRSMLADLKLTTTFWAEAVNTACYVQNRVLVIKPHNKTPYELFLGRKHALSIMRLFGCLVTILNTINHLGKFNGKADEGFFVAYSTNSKAFRVFNIRTRIVEENLHVKFSENTHHIAGSGPNWFFDIDALTKSINYKLFVTRNQSNGSAGTKACNNVGKTIVETVLDKYYIMLPLWTQDLLFSSSSKDSPGAGFKPLGEEEKKDTEDLGNEDSGASSIEEPRVNQENDANVNSTNNINTVSLTDNAAGIEDNVVDENIVYGCADDPNMPDLEDIYRFSDAENDDSEADMNNLVTYFQVRLVLTTRIHKDHPLNQVIRDLQFATQTRNQKDERGIMIKNKARLAAQGYTQEEGIDYDKVFALVSRVEAIWLFLAYASFKDFLVYQMDVKSDFLYGKIEEEVYVCQPPSFKDPNFPNRVYKVEKALYRLHQAPRD</sequence>
<dbReference type="GO" id="GO:0046872">
    <property type="term" value="F:metal ion binding"/>
    <property type="evidence" value="ECO:0007669"/>
    <property type="project" value="UniProtKB-KW"/>
</dbReference>
<dbReference type="PROSITE" id="PS50994">
    <property type="entry name" value="INTEGRASE"/>
    <property type="match status" value="1"/>
</dbReference>
<dbReference type="Pfam" id="PF25597">
    <property type="entry name" value="SH3_retrovirus"/>
    <property type="match status" value="1"/>
</dbReference>
<evidence type="ECO:0000256" key="2">
    <source>
        <dbReference type="ARBA" id="ARBA00022801"/>
    </source>
</evidence>
<protein>
    <submittedName>
        <fullName evidence="5">Ribonuclease H-like domain-containing protein</fullName>
    </submittedName>
</protein>
<dbReference type="GO" id="GO:0016787">
    <property type="term" value="F:hydrolase activity"/>
    <property type="evidence" value="ECO:0007669"/>
    <property type="project" value="UniProtKB-KW"/>
</dbReference>
<feature type="domain" description="Integrase catalytic" evidence="4">
    <location>
        <begin position="7"/>
        <end position="190"/>
    </location>
</feature>
<dbReference type="InterPro" id="IPR036397">
    <property type="entry name" value="RNaseH_sf"/>
</dbReference>
<dbReference type="InterPro" id="IPR039537">
    <property type="entry name" value="Retrotran_Ty1/copia-like"/>
</dbReference>
<accession>A0A6L2MZD4</accession>
<proteinExistence type="predicted"/>